<proteinExistence type="predicted"/>
<name>A0ABD1KD74_9TELE</name>
<reference evidence="2 3" key="1">
    <citation type="submission" date="2024-09" db="EMBL/GenBank/DDBJ databases">
        <title>A chromosome-level genome assembly of Gray's grenadier anchovy, Coilia grayii.</title>
        <authorList>
            <person name="Fu Z."/>
        </authorList>
    </citation>
    <scope>NUCLEOTIDE SEQUENCE [LARGE SCALE GENOMIC DNA]</scope>
    <source>
        <strain evidence="2">G4</strain>
        <tissue evidence="2">Muscle</tissue>
    </source>
</reference>
<evidence type="ECO:0000313" key="2">
    <source>
        <dbReference type="EMBL" id="KAL2096961.1"/>
    </source>
</evidence>
<sequence length="196" mass="22025">MLKDWYPGRMLKHWYPGRMLKDWSGEMPGQLWPYELRSPEWPVSTAALRAQASERVCSLAQPRPPADGWQPERPLVATLSRAVQKAVPSSRLCELAQPKRASLAPLSDHSRCTMHPSTASARVCLLAAPKREHPHYLLDRAVTWPMTAAACKAMASERVQEMCPNKKDALNTVSLSAPTMTRRIEYFGDSVYAQLN</sequence>
<protein>
    <recommendedName>
        <fullName evidence="4">RNase III domain-containing protein</fullName>
    </recommendedName>
</protein>
<gene>
    <name evidence="2" type="ORF">ACEWY4_006168</name>
</gene>
<dbReference type="InterPro" id="IPR006623">
    <property type="entry name" value="THEG"/>
</dbReference>
<dbReference type="SMART" id="SM00705">
    <property type="entry name" value="THEG"/>
    <property type="match status" value="2"/>
</dbReference>
<evidence type="ECO:0000313" key="3">
    <source>
        <dbReference type="Proteomes" id="UP001591681"/>
    </source>
</evidence>
<organism evidence="2 3">
    <name type="scientific">Coilia grayii</name>
    <name type="common">Gray's grenadier anchovy</name>
    <dbReference type="NCBI Taxonomy" id="363190"/>
    <lineage>
        <taxon>Eukaryota</taxon>
        <taxon>Metazoa</taxon>
        <taxon>Chordata</taxon>
        <taxon>Craniata</taxon>
        <taxon>Vertebrata</taxon>
        <taxon>Euteleostomi</taxon>
        <taxon>Actinopterygii</taxon>
        <taxon>Neopterygii</taxon>
        <taxon>Teleostei</taxon>
        <taxon>Clupei</taxon>
        <taxon>Clupeiformes</taxon>
        <taxon>Clupeoidei</taxon>
        <taxon>Engraulidae</taxon>
        <taxon>Coilinae</taxon>
        <taxon>Coilia</taxon>
    </lineage>
</organism>
<dbReference type="PANTHER" id="PTHR15901">
    <property type="entry name" value="TESTICULAR HAPLOID EXPRESSED GENE PROTEIN"/>
    <property type="match status" value="1"/>
</dbReference>
<dbReference type="EMBL" id="JBHFQA010000006">
    <property type="protein sequence ID" value="KAL2096961.1"/>
    <property type="molecule type" value="Genomic_DNA"/>
</dbReference>
<dbReference type="Pfam" id="PF14912">
    <property type="entry name" value="THEG"/>
    <property type="match status" value="2"/>
</dbReference>
<dbReference type="AlphaFoldDB" id="A0ABD1KD74"/>
<keyword evidence="3" id="KW-1185">Reference proteome</keyword>
<evidence type="ECO:0000256" key="1">
    <source>
        <dbReference type="ARBA" id="ARBA00022737"/>
    </source>
</evidence>
<comment type="caution">
    <text evidence="2">The sequence shown here is derived from an EMBL/GenBank/DDBJ whole genome shotgun (WGS) entry which is preliminary data.</text>
</comment>
<dbReference type="PANTHER" id="PTHR15901:SF16">
    <property type="entry name" value="TESTICULAR HAPLOID EXPRESSED GENE PROTEIN"/>
    <property type="match status" value="1"/>
</dbReference>
<accession>A0ABD1KD74</accession>
<evidence type="ECO:0008006" key="4">
    <source>
        <dbReference type="Google" id="ProtNLM"/>
    </source>
</evidence>
<dbReference type="InterPro" id="IPR042401">
    <property type="entry name" value="SPMAP2-like"/>
</dbReference>
<keyword evidence="1" id="KW-0677">Repeat</keyword>
<dbReference type="Proteomes" id="UP001591681">
    <property type="component" value="Unassembled WGS sequence"/>
</dbReference>